<dbReference type="Pfam" id="PF16132">
    <property type="entry name" value="DUF4843"/>
    <property type="match status" value="1"/>
</dbReference>
<dbReference type="PROSITE" id="PS51257">
    <property type="entry name" value="PROKAR_LIPOPROTEIN"/>
    <property type="match status" value="1"/>
</dbReference>
<gene>
    <name evidence="1" type="ORF">BA92_06665</name>
</gene>
<dbReference type="RefSeq" id="WP_041505063.1">
    <property type="nucleotide sequence ID" value="NZ_JPIU01000038.1"/>
</dbReference>
<protein>
    <submittedName>
        <fullName evidence="1">Uncharacterized protein</fullName>
    </submittedName>
</protein>
<dbReference type="AlphaFoldDB" id="A0A0C3NEZ1"/>
<dbReference type="OrthoDB" id="1094829at2"/>
<dbReference type="Proteomes" id="UP000031980">
    <property type="component" value="Unassembled WGS sequence"/>
</dbReference>
<reference evidence="1 2" key="1">
    <citation type="submission" date="2014-07" db="EMBL/GenBank/DDBJ databases">
        <title>Porphyromonadaceae bacterium OUH 308042 = ATCC BAA-2681 = DSM 28342 draft genome.</title>
        <authorList>
            <person name="Sydenham T.V."/>
            <person name="Hasman H."/>
            <person name="Justensen U.S."/>
        </authorList>
    </citation>
    <scope>NUCLEOTIDE SEQUENCE [LARGE SCALE GENOMIC DNA]</scope>
    <source>
        <strain evidence="1 2">OUH 308042</strain>
    </source>
</reference>
<sequence>MKTILCILGIALGLIVVGCNENGDSGFYDNVYRVYFPKDSIRYNFGDKPVELTSYTVNVPVEVLGLPADKEMSIKVSVDEKATTAPEGAYVAIPTEILIKKDSVLAYVPVELIRADIPSEKDTTFHIVLRLEPNDNFELGVKESLQSVVVFSNFLAKPDWWIGLQDYCLGIFQKEKYQKMIELWGGPITLDDFFFRSAKIISVAKEMYYYFQEHPEYGMVFPPEIVWPYE</sequence>
<evidence type="ECO:0000313" key="1">
    <source>
        <dbReference type="EMBL" id="KIO44712.1"/>
    </source>
</evidence>
<comment type="caution">
    <text evidence="1">The sequence shown here is derived from an EMBL/GenBank/DDBJ whole genome shotgun (WGS) entry which is preliminary data.</text>
</comment>
<evidence type="ECO:0000313" key="2">
    <source>
        <dbReference type="Proteomes" id="UP000031980"/>
    </source>
</evidence>
<dbReference type="EMBL" id="JPIU01000038">
    <property type="protein sequence ID" value="KIO44712.1"/>
    <property type="molecule type" value="Genomic_DNA"/>
</dbReference>
<name>A0A0C3NEZ1_9PORP</name>
<proteinExistence type="predicted"/>
<dbReference type="InterPro" id="IPR032299">
    <property type="entry name" value="DUF4843"/>
</dbReference>
<keyword evidence="2" id="KW-1185">Reference proteome</keyword>
<organism evidence="1 2">
    <name type="scientific">Sanguibacteroides justesenii</name>
    <dbReference type="NCBI Taxonomy" id="1547597"/>
    <lineage>
        <taxon>Bacteria</taxon>
        <taxon>Pseudomonadati</taxon>
        <taxon>Bacteroidota</taxon>
        <taxon>Bacteroidia</taxon>
        <taxon>Bacteroidales</taxon>
        <taxon>Porphyromonadaceae</taxon>
        <taxon>Sanguibacteroides</taxon>
    </lineage>
</organism>
<accession>A0A0C3NEZ1</accession>